<organism evidence="2 3">
    <name type="scientific">Amaricoccus solimangrovi</name>
    <dbReference type="NCBI Taxonomy" id="2589815"/>
    <lineage>
        <taxon>Bacteria</taxon>
        <taxon>Pseudomonadati</taxon>
        <taxon>Pseudomonadota</taxon>
        <taxon>Alphaproteobacteria</taxon>
        <taxon>Rhodobacterales</taxon>
        <taxon>Paracoccaceae</taxon>
        <taxon>Amaricoccus</taxon>
    </lineage>
</organism>
<dbReference type="Proteomes" id="UP000319255">
    <property type="component" value="Unassembled WGS sequence"/>
</dbReference>
<feature type="region of interest" description="Disordered" evidence="1">
    <location>
        <begin position="1"/>
        <end position="30"/>
    </location>
</feature>
<reference evidence="2 3" key="1">
    <citation type="submission" date="2019-06" db="EMBL/GenBank/DDBJ databases">
        <title>A novel bacterium of genus Amaricoccus, isolated from marine sediment.</title>
        <authorList>
            <person name="Huang H."/>
            <person name="Mo K."/>
            <person name="Hu Y."/>
        </authorList>
    </citation>
    <scope>NUCLEOTIDE SEQUENCE [LARGE SCALE GENOMIC DNA]</scope>
    <source>
        <strain evidence="2 3">HB172011</strain>
    </source>
</reference>
<dbReference type="EMBL" id="VFRP01000132">
    <property type="protein sequence ID" value="TPE42539.1"/>
    <property type="molecule type" value="Genomic_DNA"/>
</dbReference>
<dbReference type="AlphaFoldDB" id="A0A501VYP4"/>
<feature type="compositionally biased region" description="Acidic residues" evidence="1">
    <location>
        <begin position="91"/>
        <end position="103"/>
    </location>
</feature>
<feature type="compositionally biased region" description="Low complexity" evidence="1">
    <location>
        <begin position="104"/>
        <end position="118"/>
    </location>
</feature>
<feature type="region of interest" description="Disordered" evidence="1">
    <location>
        <begin position="59"/>
        <end position="121"/>
    </location>
</feature>
<evidence type="ECO:0000256" key="1">
    <source>
        <dbReference type="SAM" id="MobiDB-lite"/>
    </source>
</evidence>
<comment type="caution">
    <text evidence="2">The sequence shown here is derived from an EMBL/GenBank/DDBJ whole genome shotgun (WGS) entry which is preliminary data.</text>
</comment>
<proteinExistence type="predicted"/>
<accession>A0A501VYP4</accession>
<name>A0A501VYP4_9RHOB</name>
<feature type="compositionally biased region" description="Polar residues" evidence="1">
    <location>
        <begin position="1"/>
        <end position="23"/>
    </location>
</feature>
<sequence>MTSAHTEGTQGLTASAISRTGTPINGRRPLQDSDMVLYRGFHVSVSYALGKGILQRDAGGNVVESSARPSQAPEVAGSADAEQDTAAGAETSEDDFTADDATEEAMSAITSAPSASAALDELTSSGTLSVASIGKLAADLGVSPEDASARVSQAIEGMR</sequence>
<feature type="non-terminal residue" evidence="2">
    <location>
        <position position="159"/>
    </location>
</feature>
<evidence type="ECO:0000313" key="2">
    <source>
        <dbReference type="EMBL" id="TPE42539.1"/>
    </source>
</evidence>
<keyword evidence="3" id="KW-1185">Reference proteome</keyword>
<evidence type="ECO:0000313" key="3">
    <source>
        <dbReference type="Proteomes" id="UP000319255"/>
    </source>
</evidence>
<protein>
    <submittedName>
        <fullName evidence="2">Uncharacterized protein</fullName>
    </submittedName>
</protein>
<gene>
    <name evidence="2" type="ORF">FJM51_23605</name>
</gene>